<dbReference type="Proteomes" id="UP000276133">
    <property type="component" value="Unassembled WGS sequence"/>
</dbReference>
<keyword evidence="3" id="KW-1185">Reference proteome</keyword>
<organism evidence="2 3">
    <name type="scientific">Brachionus plicatilis</name>
    <name type="common">Marine rotifer</name>
    <name type="synonym">Brachionus muelleri</name>
    <dbReference type="NCBI Taxonomy" id="10195"/>
    <lineage>
        <taxon>Eukaryota</taxon>
        <taxon>Metazoa</taxon>
        <taxon>Spiralia</taxon>
        <taxon>Gnathifera</taxon>
        <taxon>Rotifera</taxon>
        <taxon>Eurotatoria</taxon>
        <taxon>Monogononta</taxon>
        <taxon>Pseudotrocha</taxon>
        <taxon>Ploima</taxon>
        <taxon>Brachionidae</taxon>
        <taxon>Brachionus</taxon>
    </lineage>
</organism>
<accession>A0A3M7SJW9</accession>
<feature type="transmembrane region" description="Helical" evidence="1">
    <location>
        <begin position="6"/>
        <end position="24"/>
    </location>
</feature>
<feature type="transmembrane region" description="Helical" evidence="1">
    <location>
        <begin position="31"/>
        <end position="51"/>
    </location>
</feature>
<name>A0A3M7SJW9_BRAPC</name>
<sequence>MPTTWSTGLGSMASLVLAVALIWPGDKVKKFFCQTFLALWLSWFLMMLNLAKPVGFLSRKIPLFGHTILARIKGLYVPGEQQIKNGIEDKNNAHGAHGEL</sequence>
<protein>
    <submittedName>
        <fullName evidence="2">Uncharacterized protein</fullName>
    </submittedName>
</protein>
<dbReference type="EMBL" id="REGN01001246">
    <property type="protein sequence ID" value="RNA36073.1"/>
    <property type="molecule type" value="Genomic_DNA"/>
</dbReference>
<keyword evidence="1" id="KW-1133">Transmembrane helix</keyword>
<comment type="caution">
    <text evidence="2">The sequence shown here is derived from an EMBL/GenBank/DDBJ whole genome shotgun (WGS) entry which is preliminary data.</text>
</comment>
<evidence type="ECO:0000256" key="1">
    <source>
        <dbReference type="SAM" id="Phobius"/>
    </source>
</evidence>
<reference evidence="2 3" key="1">
    <citation type="journal article" date="2018" name="Sci. Rep.">
        <title>Genomic signatures of local adaptation to the degree of environmental predictability in rotifers.</title>
        <authorList>
            <person name="Franch-Gras L."/>
            <person name="Hahn C."/>
            <person name="Garcia-Roger E.M."/>
            <person name="Carmona M.J."/>
            <person name="Serra M."/>
            <person name="Gomez A."/>
        </authorList>
    </citation>
    <scope>NUCLEOTIDE SEQUENCE [LARGE SCALE GENOMIC DNA]</scope>
    <source>
        <strain evidence="2">HYR1</strain>
    </source>
</reference>
<gene>
    <name evidence="2" type="ORF">BpHYR1_052723</name>
</gene>
<keyword evidence="1" id="KW-0812">Transmembrane</keyword>
<dbReference type="AlphaFoldDB" id="A0A3M7SJW9"/>
<evidence type="ECO:0000313" key="2">
    <source>
        <dbReference type="EMBL" id="RNA36073.1"/>
    </source>
</evidence>
<keyword evidence="1" id="KW-0472">Membrane</keyword>
<proteinExistence type="predicted"/>
<evidence type="ECO:0000313" key="3">
    <source>
        <dbReference type="Proteomes" id="UP000276133"/>
    </source>
</evidence>